<organism evidence="8 9">
    <name type="scientific">Flagellimonas lutaonensis</name>
    <dbReference type="NCBI Taxonomy" id="516051"/>
    <lineage>
        <taxon>Bacteria</taxon>
        <taxon>Pseudomonadati</taxon>
        <taxon>Bacteroidota</taxon>
        <taxon>Flavobacteriia</taxon>
        <taxon>Flavobacteriales</taxon>
        <taxon>Flavobacteriaceae</taxon>
        <taxon>Flagellimonas</taxon>
    </lineage>
</organism>
<dbReference type="InterPro" id="IPR001453">
    <property type="entry name" value="MoaB/Mog_dom"/>
</dbReference>
<dbReference type="Gene3D" id="3.90.105.10">
    <property type="entry name" value="Molybdopterin biosynthesis moea protein, domain 2"/>
    <property type="match status" value="1"/>
</dbReference>
<keyword evidence="6" id="KW-0500">Molybdenum</keyword>
<evidence type="ECO:0000256" key="6">
    <source>
        <dbReference type="RuleBase" id="RU365090"/>
    </source>
</evidence>
<dbReference type="RefSeq" id="WP_045802908.1">
    <property type="nucleotide sequence ID" value="NZ_CP011071.1"/>
</dbReference>
<comment type="function">
    <text evidence="1 6">Catalyzes the insertion of molybdate into adenylated molybdopterin with the concomitant release of AMP.</text>
</comment>
<dbReference type="Pfam" id="PF03453">
    <property type="entry name" value="MoeA_N"/>
    <property type="match status" value="1"/>
</dbReference>
<keyword evidence="6" id="KW-0460">Magnesium</keyword>
<accession>A0A0D5YWY1</accession>
<gene>
    <name evidence="8" type="ORF">VC82_2814</name>
</gene>
<dbReference type="EMBL" id="CP011071">
    <property type="protein sequence ID" value="AKA36363.1"/>
    <property type="molecule type" value="Genomic_DNA"/>
</dbReference>
<dbReference type="InterPro" id="IPR036425">
    <property type="entry name" value="MoaB/Mog-like_dom_sf"/>
</dbReference>
<dbReference type="CDD" id="cd00887">
    <property type="entry name" value="MoeA"/>
    <property type="match status" value="1"/>
</dbReference>
<dbReference type="GO" id="GO:0046872">
    <property type="term" value="F:metal ion binding"/>
    <property type="evidence" value="ECO:0007669"/>
    <property type="project" value="UniProtKB-UniRule"/>
</dbReference>
<evidence type="ECO:0000256" key="5">
    <source>
        <dbReference type="ARBA" id="ARBA00047317"/>
    </source>
</evidence>
<dbReference type="Gene3D" id="3.40.980.10">
    <property type="entry name" value="MoaB/Mog-like domain"/>
    <property type="match status" value="1"/>
</dbReference>
<dbReference type="GO" id="GO:0005829">
    <property type="term" value="C:cytosol"/>
    <property type="evidence" value="ECO:0007669"/>
    <property type="project" value="TreeGrafter"/>
</dbReference>
<comment type="similarity">
    <text evidence="3 6">Belongs to the MoeA family.</text>
</comment>
<dbReference type="GO" id="GO:0061599">
    <property type="term" value="F:molybdopterin molybdotransferase activity"/>
    <property type="evidence" value="ECO:0007669"/>
    <property type="project" value="UniProtKB-UniRule"/>
</dbReference>
<dbReference type="UniPathway" id="UPA00344"/>
<evidence type="ECO:0000256" key="1">
    <source>
        <dbReference type="ARBA" id="ARBA00002901"/>
    </source>
</evidence>
<dbReference type="HOGENOM" id="CLU_010186_7_0_10"/>
<evidence type="ECO:0000256" key="3">
    <source>
        <dbReference type="ARBA" id="ARBA00010763"/>
    </source>
</evidence>
<comment type="pathway">
    <text evidence="2 6">Cofactor biosynthesis; molybdopterin biosynthesis.</text>
</comment>
<dbReference type="GO" id="GO:0006777">
    <property type="term" value="P:Mo-molybdopterin cofactor biosynthetic process"/>
    <property type="evidence" value="ECO:0007669"/>
    <property type="project" value="UniProtKB-UniRule"/>
</dbReference>
<dbReference type="InterPro" id="IPR005111">
    <property type="entry name" value="MoeA_C_domain_IV"/>
</dbReference>
<evidence type="ECO:0000259" key="7">
    <source>
        <dbReference type="SMART" id="SM00852"/>
    </source>
</evidence>
<dbReference type="PATRIC" id="fig|516051.4.peg.2882"/>
<evidence type="ECO:0000313" key="9">
    <source>
        <dbReference type="Proteomes" id="UP000032726"/>
    </source>
</evidence>
<keyword evidence="9" id="KW-1185">Reference proteome</keyword>
<keyword evidence="6" id="KW-0808">Transferase</keyword>
<dbReference type="Pfam" id="PF00994">
    <property type="entry name" value="MoCF_biosynth"/>
    <property type="match status" value="1"/>
</dbReference>
<dbReference type="SMART" id="SM00852">
    <property type="entry name" value="MoCF_biosynth"/>
    <property type="match status" value="1"/>
</dbReference>
<comment type="catalytic activity">
    <reaction evidence="5">
        <text>adenylyl-molybdopterin + molybdate = Mo-molybdopterin + AMP + H(+)</text>
        <dbReference type="Rhea" id="RHEA:35047"/>
        <dbReference type="ChEBI" id="CHEBI:15378"/>
        <dbReference type="ChEBI" id="CHEBI:36264"/>
        <dbReference type="ChEBI" id="CHEBI:62727"/>
        <dbReference type="ChEBI" id="CHEBI:71302"/>
        <dbReference type="ChEBI" id="CHEBI:456215"/>
        <dbReference type="EC" id="2.10.1.1"/>
    </reaction>
</comment>
<dbReference type="SUPFAM" id="SSF53218">
    <property type="entry name" value="Molybdenum cofactor biosynthesis proteins"/>
    <property type="match status" value="1"/>
</dbReference>
<dbReference type="EC" id="2.10.1.1" evidence="6"/>
<dbReference type="SUPFAM" id="SSF63882">
    <property type="entry name" value="MoeA N-terminal region -like"/>
    <property type="match status" value="1"/>
</dbReference>
<dbReference type="InterPro" id="IPR036688">
    <property type="entry name" value="MoeA_C_domain_IV_sf"/>
</dbReference>
<dbReference type="KEGG" id="mlt:VC82_2814"/>
<keyword evidence="6" id="KW-0479">Metal-binding</keyword>
<dbReference type="InterPro" id="IPR005110">
    <property type="entry name" value="MoeA_linker/N"/>
</dbReference>
<dbReference type="PROSITE" id="PS01079">
    <property type="entry name" value="MOCF_BIOSYNTHESIS_2"/>
    <property type="match status" value="1"/>
</dbReference>
<dbReference type="Gene3D" id="2.40.340.10">
    <property type="entry name" value="MoeA, C-terminal, domain IV"/>
    <property type="match status" value="1"/>
</dbReference>
<dbReference type="SUPFAM" id="SSF63867">
    <property type="entry name" value="MoeA C-terminal domain-like"/>
    <property type="match status" value="1"/>
</dbReference>
<dbReference type="InterPro" id="IPR008284">
    <property type="entry name" value="MoCF_biosynth_CS"/>
</dbReference>
<evidence type="ECO:0000313" key="8">
    <source>
        <dbReference type="EMBL" id="AKA36363.1"/>
    </source>
</evidence>
<evidence type="ECO:0000256" key="2">
    <source>
        <dbReference type="ARBA" id="ARBA00005046"/>
    </source>
</evidence>
<dbReference type="PANTHER" id="PTHR10192">
    <property type="entry name" value="MOLYBDOPTERIN BIOSYNTHESIS PROTEIN"/>
    <property type="match status" value="1"/>
</dbReference>
<dbReference type="InterPro" id="IPR036135">
    <property type="entry name" value="MoeA_linker/N_sf"/>
</dbReference>
<protein>
    <recommendedName>
        <fullName evidence="6">Molybdopterin molybdenumtransferase</fullName>
        <ecNumber evidence="6">2.10.1.1</ecNumber>
    </recommendedName>
</protein>
<dbReference type="STRING" id="516051.VC82_2814"/>
<feature type="domain" description="MoaB/Mog" evidence="7">
    <location>
        <begin position="175"/>
        <end position="314"/>
    </location>
</feature>
<dbReference type="Pfam" id="PF03454">
    <property type="entry name" value="MoeA_C"/>
    <property type="match status" value="1"/>
</dbReference>
<dbReference type="Proteomes" id="UP000032726">
    <property type="component" value="Chromosome"/>
</dbReference>
<sequence>MISFEEAQELVLKTATEFKTEKIGLDHTYGRVLAEDILADRDFPPFDRVTKDGIAISFAAYEKGTRAFKIEGIAAAGNPRLALQNPENCLEVMTGAMLPKDTDTVVMYEHLEIHQGVATIKKSVTKGQNIHRKGSDEPMGAVLLKKGHKIEAPEIGVLASVGKFRVEVKKLPAITVVSTGNELVNVDEQPLPHQIRKSNSFSLKAALKVEGLNCNLLHINDNESEIQKALGTALIESDVLLLSGGVSKGKYDYLPAILEKLAVKNSFHRVAQRPGKPFWFGKSATTNTTVFAFPGNPASTFANYHVYFLPWLRKSLGLSTAEKWVALAEPFENSTDLTRLIRAKLHLKDGRLKATLVMGNGSGDLTSLAQSNAFVRFKPNCAYAVGDLVPFYPTRRML</sequence>
<dbReference type="Gene3D" id="2.170.190.11">
    <property type="entry name" value="Molybdopterin biosynthesis moea protein, domain 3"/>
    <property type="match status" value="1"/>
</dbReference>
<dbReference type="OrthoDB" id="9804758at2"/>
<reference evidence="8 9" key="1">
    <citation type="submission" date="2015-03" db="EMBL/GenBank/DDBJ databases">
        <title>Complete genome sequence of Muricauda lutaonensis CC-HSB-11T, isolated from a coastal hot spring.</title>
        <authorList>
            <person name="Kim K.M."/>
        </authorList>
    </citation>
    <scope>NUCLEOTIDE SEQUENCE [LARGE SCALE GENOMIC DNA]</scope>
    <source>
        <strain evidence="8 9">CC-HSB-11</strain>
    </source>
</reference>
<keyword evidence="4 6" id="KW-0501">Molybdenum cofactor biosynthesis</keyword>
<comment type="cofactor">
    <cofactor evidence="6">
        <name>Mg(2+)</name>
        <dbReference type="ChEBI" id="CHEBI:18420"/>
    </cofactor>
</comment>
<dbReference type="PANTHER" id="PTHR10192:SF5">
    <property type="entry name" value="GEPHYRIN"/>
    <property type="match status" value="1"/>
</dbReference>
<evidence type="ECO:0000256" key="4">
    <source>
        <dbReference type="ARBA" id="ARBA00023150"/>
    </source>
</evidence>
<name>A0A0D5YWY1_9FLAO</name>
<proteinExistence type="inferred from homology"/>
<dbReference type="InterPro" id="IPR038987">
    <property type="entry name" value="MoeA-like"/>
</dbReference>
<dbReference type="AlphaFoldDB" id="A0A0D5YWY1"/>